<dbReference type="EMBL" id="JAGKQM010000010">
    <property type="protein sequence ID" value="KAH0906659.1"/>
    <property type="molecule type" value="Genomic_DNA"/>
</dbReference>
<accession>A0ABQ8BPH4</accession>
<gene>
    <name evidence="1" type="ORF">HID58_038486</name>
</gene>
<protein>
    <submittedName>
        <fullName evidence="1">Uncharacterized protein</fullName>
    </submittedName>
</protein>
<organism evidence="1 2">
    <name type="scientific">Brassica napus</name>
    <name type="common">Rape</name>
    <dbReference type="NCBI Taxonomy" id="3708"/>
    <lineage>
        <taxon>Eukaryota</taxon>
        <taxon>Viridiplantae</taxon>
        <taxon>Streptophyta</taxon>
        <taxon>Embryophyta</taxon>
        <taxon>Tracheophyta</taxon>
        <taxon>Spermatophyta</taxon>
        <taxon>Magnoliopsida</taxon>
        <taxon>eudicotyledons</taxon>
        <taxon>Gunneridae</taxon>
        <taxon>Pentapetalae</taxon>
        <taxon>rosids</taxon>
        <taxon>malvids</taxon>
        <taxon>Brassicales</taxon>
        <taxon>Brassicaceae</taxon>
        <taxon>Brassiceae</taxon>
        <taxon>Brassica</taxon>
    </lineage>
</organism>
<reference evidence="1 2" key="1">
    <citation type="submission" date="2021-05" db="EMBL/GenBank/DDBJ databases">
        <title>Genome Assembly of Synthetic Allotetraploid Brassica napus Reveals Homoeologous Exchanges between Subgenomes.</title>
        <authorList>
            <person name="Davis J.T."/>
        </authorList>
    </citation>
    <scope>NUCLEOTIDE SEQUENCE [LARGE SCALE GENOMIC DNA]</scope>
    <source>
        <strain evidence="2">cv. Da-Ae</strain>
        <tissue evidence="1">Seedling</tissue>
    </source>
</reference>
<sequence length="70" mass="8008">MNIHSKSDMANPLLRRDYLSTTGNKSKETFLLETLHNNKGMKQKLTEWPIHTSSAMMTKQSGKLKNIFAN</sequence>
<evidence type="ECO:0000313" key="2">
    <source>
        <dbReference type="Proteomes" id="UP000824890"/>
    </source>
</evidence>
<keyword evidence="2" id="KW-1185">Reference proteome</keyword>
<name>A0ABQ8BPH4_BRANA</name>
<proteinExistence type="predicted"/>
<comment type="caution">
    <text evidence="1">The sequence shown here is derived from an EMBL/GenBank/DDBJ whole genome shotgun (WGS) entry which is preliminary data.</text>
</comment>
<evidence type="ECO:0000313" key="1">
    <source>
        <dbReference type="EMBL" id="KAH0906659.1"/>
    </source>
</evidence>
<dbReference type="Proteomes" id="UP000824890">
    <property type="component" value="Unassembled WGS sequence"/>
</dbReference>